<dbReference type="HOGENOM" id="CLU_2162183_0_0_1"/>
<evidence type="ECO:0000313" key="2">
    <source>
        <dbReference type="EMBL" id="AES77724.1"/>
    </source>
</evidence>
<reference evidence="1" key="2">
    <citation type="submission" date="2007-03" db="EMBL/GenBank/DDBJ databases">
        <authorList>
            <consortium name="The International Medicago Genome Annotation Group"/>
        </authorList>
    </citation>
    <scope>NUCLEOTIDE SEQUENCE</scope>
</reference>
<evidence type="ECO:0000313" key="6">
    <source>
        <dbReference type="Proteomes" id="UP000265566"/>
    </source>
</evidence>
<dbReference type="EMBL" id="CM001223">
    <property type="protein sequence ID" value="AES77724.1"/>
    <property type="molecule type" value="Genomic_DNA"/>
</dbReference>
<dbReference type="EMBL" id="AC149039">
    <property type="protein sequence ID" value="ABN05896.1"/>
    <property type="molecule type" value="Genomic_DNA"/>
</dbReference>
<reference evidence="3" key="7">
    <citation type="journal article" date="2018" name="Nat. Plants">
        <title>Whole-genome landscape of Medicago truncatula symbiotic genes.</title>
        <authorList>
            <person name="Pecrix Y."/>
            <person name="Gamas P."/>
            <person name="Carrere S."/>
        </authorList>
    </citation>
    <scope>NUCLEOTIDE SEQUENCE</scope>
    <source>
        <tissue evidence="3">Leaves</tissue>
    </source>
</reference>
<accession>A2Q1S5</accession>
<proteinExistence type="predicted"/>
<dbReference type="EnsemblPlants" id="AES77724">
    <property type="protein sequence ID" value="AES77724"/>
    <property type="gene ID" value="MTR_7g016450"/>
</dbReference>
<keyword evidence="5" id="KW-1185">Reference proteome</keyword>
<dbReference type="EMBL" id="PSQE01000007">
    <property type="protein sequence ID" value="RHN44495.1"/>
    <property type="molecule type" value="Genomic_DNA"/>
</dbReference>
<dbReference type="Gramene" id="rna38622">
    <property type="protein sequence ID" value="RHN44495.1"/>
    <property type="gene ID" value="gene38622"/>
</dbReference>
<dbReference type="Proteomes" id="UP000265566">
    <property type="component" value="Chromosome 7"/>
</dbReference>
<sequence>MGVVRKCYGELEIGRGSFLGKRDMSKDEASLVVMRSCDLTLSVNNHRKGFKLDSKSKKTITLLYVENNARGKIFFPYVNNISKKHNKLSTYGNHHLGILASASADKNSNAE</sequence>
<name>A2Q1S5_MEDTR</name>
<reference evidence="4" key="5">
    <citation type="submission" date="2015-04" db="UniProtKB">
        <authorList>
            <consortium name="EnsemblPlants"/>
        </authorList>
    </citation>
    <scope>IDENTIFICATION</scope>
    <source>
        <strain evidence="4">cv. Jemalong A17</strain>
    </source>
</reference>
<reference evidence="1" key="1">
    <citation type="submission" date="2004-12" db="EMBL/GenBank/DDBJ databases">
        <authorList>
            <person name="Town C.D."/>
        </authorList>
    </citation>
    <scope>NUCLEOTIDE SEQUENCE</scope>
</reference>
<dbReference type="Proteomes" id="UP000002051">
    <property type="component" value="Unassembled WGS sequence"/>
</dbReference>
<dbReference type="PaxDb" id="3880-AES77724"/>
<evidence type="ECO:0000313" key="3">
    <source>
        <dbReference type="EMBL" id="RHN44495.1"/>
    </source>
</evidence>
<protein>
    <submittedName>
        <fullName evidence="1 4">Uncharacterized protein</fullName>
    </submittedName>
</protein>
<gene>
    <name evidence="2" type="ordered locus">MTR_7g016450</name>
    <name evidence="1" type="ORF">MtrDRAFT_AC149039g13v2</name>
    <name evidence="3" type="ORF">MtrunA17_Chr7g0220041</name>
</gene>
<evidence type="ECO:0000313" key="4">
    <source>
        <dbReference type="EnsemblPlants" id="AES77724"/>
    </source>
</evidence>
<evidence type="ECO:0000313" key="1">
    <source>
        <dbReference type="EMBL" id="ABN05896.1"/>
    </source>
</evidence>
<dbReference type="AlphaFoldDB" id="A2Q1S5"/>
<evidence type="ECO:0000313" key="5">
    <source>
        <dbReference type="Proteomes" id="UP000002051"/>
    </source>
</evidence>
<reference evidence="2 5" key="4">
    <citation type="journal article" date="2014" name="BMC Genomics">
        <title>An improved genome release (version Mt4.0) for the model legume Medicago truncatula.</title>
        <authorList>
            <person name="Tang H."/>
            <person name="Krishnakumar V."/>
            <person name="Bidwell S."/>
            <person name="Rosen B."/>
            <person name="Chan A."/>
            <person name="Zhou S."/>
            <person name="Gentzbittel L."/>
            <person name="Childs K.L."/>
            <person name="Yandell M."/>
            <person name="Gundlach H."/>
            <person name="Mayer K.F."/>
            <person name="Schwartz D.C."/>
            <person name="Town C.D."/>
        </authorList>
    </citation>
    <scope>GENOME REANNOTATION</scope>
    <source>
        <strain evidence="4 5">cv. Jemalong A17</strain>
    </source>
</reference>
<reference evidence="2 5" key="3">
    <citation type="journal article" date="2011" name="Nature">
        <title>The Medicago genome provides insight into the evolution of rhizobial symbioses.</title>
        <authorList>
            <person name="Young N.D."/>
            <person name="Debelle F."/>
            <person name="Oldroyd G.E."/>
            <person name="Geurts R."/>
            <person name="Cannon S.B."/>
            <person name="Udvardi M.K."/>
            <person name="Benedito V.A."/>
            <person name="Mayer K.F."/>
            <person name="Gouzy J."/>
            <person name="Schoof H."/>
            <person name="Van de Peer Y."/>
            <person name="Proost S."/>
            <person name="Cook D.R."/>
            <person name="Meyers B.C."/>
            <person name="Spannagl M."/>
            <person name="Cheung F."/>
            <person name="De Mita S."/>
            <person name="Krishnakumar V."/>
            <person name="Gundlach H."/>
            <person name="Zhou S."/>
            <person name="Mudge J."/>
            <person name="Bharti A.K."/>
            <person name="Murray J.D."/>
            <person name="Naoumkina M.A."/>
            <person name="Rosen B."/>
            <person name="Silverstein K.A."/>
            <person name="Tang H."/>
            <person name="Rombauts S."/>
            <person name="Zhao P.X."/>
            <person name="Zhou P."/>
            <person name="Barbe V."/>
            <person name="Bardou P."/>
            <person name="Bechner M."/>
            <person name="Bellec A."/>
            <person name="Berger A."/>
            <person name="Berges H."/>
            <person name="Bidwell S."/>
            <person name="Bisseling T."/>
            <person name="Choisne N."/>
            <person name="Couloux A."/>
            <person name="Denny R."/>
            <person name="Deshpande S."/>
            <person name="Dai X."/>
            <person name="Doyle J.J."/>
            <person name="Dudez A.M."/>
            <person name="Farmer A.D."/>
            <person name="Fouteau S."/>
            <person name="Franken C."/>
            <person name="Gibelin C."/>
            <person name="Gish J."/>
            <person name="Goldstein S."/>
            <person name="Gonzalez A.J."/>
            <person name="Green P.J."/>
            <person name="Hallab A."/>
            <person name="Hartog M."/>
            <person name="Hua A."/>
            <person name="Humphray S.J."/>
            <person name="Jeong D.H."/>
            <person name="Jing Y."/>
            <person name="Jocker A."/>
            <person name="Kenton S.M."/>
            <person name="Kim D.J."/>
            <person name="Klee K."/>
            <person name="Lai H."/>
            <person name="Lang C."/>
            <person name="Lin S."/>
            <person name="Macmil S.L."/>
            <person name="Magdelenat G."/>
            <person name="Matthews L."/>
            <person name="McCorrison J."/>
            <person name="Monaghan E.L."/>
            <person name="Mun J.H."/>
            <person name="Najar F.Z."/>
            <person name="Nicholson C."/>
            <person name="Noirot C."/>
            <person name="O'Bleness M."/>
            <person name="Paule C.R."/>
            <person name="Poulain J."/>
            <person name="Prion F."/>
            <person name="Qin B."/>
            <person name="Qu C."/>
            <person name="Retzel E.F."/>
            <person name="Riddle C."/>
            <person name="Sallet E."/>
            <person name="Samain S."/>
            <person name="Samson N."/>
            <person name="Sanders I."/>
            <person name="Saurat O."/>
            <person name="Scarpelli C."/>
            <person name="Schiex T."/>
            <person name="Segurens B."/>
            <person name="Severin A.J."/>
            <person name="Sherrier D.J."/>
            <person name="Shi R."/>
            <person name="Sims S."/>
            <person name="Singer S.R."/>
            <person name="Sinharoy S."/>
            <person name="Sterck L."/>
            <person name="Viollet A."/>
            <person name="Wang B.B."/>
            <person name="Wang K."/>
            <person name="Wang M."/>
            <person name="Wang X."/>
            <person name="Warfsmann J."/>
            <person name="Weissenbach J."/>
            <person name="White D.D."/>
            <person name="White J.D."/>
            <person name="Wiley G.B."/>
            <person name="Wincker P."/>
            <person name="Xing Y."/>
            <person name="Yang L."/>
            <person name="Yao Z."/>
            <person name="Ying F."/>
            <person name="Zhai J."/>
            <person name="Zhou L."/>
            <person name="Zuber A."/>
            <person name="Denarie J."/>
            <person name="Dixon R.A."/>
            <person name="May G.D."/>
            <person name="Schwartz D.C."/>
            <person name="Rogers J."/>
            <person name="Quetier F."/>
            <person name="Town C.D."/>
            <person name="Roe B.A."/>
        </authorList>
    </citation>
    <scope>NUCLEOTIDE SEQUENCE [LARGE SCALE GENOMIC DNA]</scope>
    <source>
        <strain evidence="2">A17</strain>
        <strain evidence="4 5">cv. Jemalong A17</strain>
    </source>
</reference>
<reference evidence="6" key="6">
    <citation type="journal article" date="2018" name="Nat. Plants">
        <title>Whole-genome landscape of Medicago truncatula symbiotic genes.</title>
        <authorList>
            <person name="Pecrix Y."/>
            <person name="Staton S.E."/>
            <person name="Sallet E."/>
            <person name="Lelandais-Briere C."/>
            <person name="Moreau S."/>
            <person name="Carrere S."/>
            <person name="Blein T."/>
            <person name="Jardinaud M.F."/>
            <person name="Latrasse D."/>
            <person name="Zouine M."/>
            <person name="Zahm M."/>
            <person name="Kreplak J."/>
            <person name="Mayjonade B."/>
            <person name="Satge C."/>
            <person name="Perez M."/>
            <person name="Cauet S."/>
            <person name="Marande W."/>
            <person name="Chantry-Darmon C."/>
            <person name="Lopez-Roques C."/>
            <person name="Bouchez O."/>
            <person name="Berard A."/>
            <person name="Debelle F."/>
            <person name="Munos S."/>
            <person name="Bendahmane A."/>
            <person name="Berges H."/>
            <person name="Niebel A."/>
            <person name="Buitink J."/>
            <person name="Frugier F."/>
            <person name="Benhamed M."/>
            <person name="Crespi M."/>
            <person name="Gouzy J."/>
            <person name="Gamas P."/>
        </authorList>
    </citation>
    <scope>NUCLEOTIDE SEQUENCE [LARGE SCALE GENOMIC DNA]</scope>
    <source>
        <strain evidence="6">cv. Jemalong A17</strain>
    </source>
</reference>
<organism evidence="1">
    <name type="scientific">Medicago truncatula</name>
    <name type="common">Barrel medic</name>
    <name type="synonym">Medicago tribuloides</name>
    <dbReference type="NCBI Taxonomy" id="3880"/>
    <lineage>
        <taxon>Eukaryota</taxon>
        <taxon>Viridiplantae</taxon>
        <taxon>Streptophyta</taxon>
        <taxon>Embryophyta</taxon>
        <taxon>Tracheophyta</taxon>
        <taxon>Spermatophyta</taxon>
        <taxon>Magnoliopsida</taxon>
        <taxon>eudicotyledons</taxon>
        <taxon>Gunneridae</taxon>
        <taxon>Pentapetalae</taxon>
        <taxon>rosids</taxon>
        <taxon>fabids</taxon>
        <taxon>Fabales</taxon>
        <taxon>Fabaceae</taxon>
        <taxon>Papilionoideae</taxon>
        <taxon>50 kb inversion clade</taxon>
        <taxon>NPAAA clade</taxon>
        <taxon>Hologalegina</taxon>
        <taxon>IRL clade</taxon>
        <taxon>Trifolieae</taxon>
        <taxon>Medicago</taxon>
    </lineage>
</organism>